<feature type="region of interest" description="Disordered" evidence="2">
    <location>
        <begin position="512"/>
        <end position="618"/>
    </location>
</feature>
<feature type="compositionally biased region" description="Basic and acidic residues" evidence="2">
    <location>
        <begin position="810"/>
        <end position="822"/>
    </location>
</feature>
<feature type="compositionally biased region" description="Low complexity" evidence="2">
    <location>
        <begin position="17"/>
        <end position="28"/>
    </location>
</feature>
<proteinExistence type="predicted"/>
<sequence>MPATLPTHDMPSPEQDSSSSLTPYSPGSDRSSRLGDTPTLERERKGANRGTGKKGKGASRGPRGQQCNAATTLLARMLYSVLLRKATGEWEAARARQIQVYESECSADPEGDAHGNINRVLHRIESGSVKAAVAAHVQTLLGINQKVSNIMGNLSGIKRKNKVFPLKGNKYGVVLYRLLELYDRLTALLPEGEDRRREESVMEQLWRKAWGGMIVKEVSGAFLDKGMYETDQEDIHSETVSSRLLLLSVWAMILALRVDHTALNTLLPVANAAVAQTLRVTRLHTPNPEVLPLIQRFQCLWTSMAGALSESIKRGAVPGSSKTVPWNYGLAAMSLLHSQLLGAVREAISQYPDTTIHAPTPTVELLYPVTTGTGDGTPTMALQLLLSTILRGDIEPFQPLADMYLRAIVPKFASTHCETREGLTLVDAVALSSLMHLPSAQTAQMEISSASTRGGYQIAAGWQDKSVTWLTEECLFDPSPDLDPPLTVTVLIPGIRYKGDVIQKTIIGLGSQVPVAPPDSDTHTESPPDHTRPYGPGQRAYPAATNLSGLGGGETTSWSLGLGAAGDQPMQSDDTAPGLHTIAPRDTDGVTPATLSGPASGSSEPVSDTAGSSTLLGMDRSPVQTTLSVTDCDECDSCDELSVSSGGSIASAVHPAATSRSVATETELGEEAVLLQAQLAIANNRVLSLQAAVAEMTKSHRDEVEMRSHRFSGSQLETEALTRQLAYLREEMRAIHDYYTSEQCKQQQEMEQRLSSLMETLDEERAEHSVIMQESEVQLVSLQEALRAETEAHSEREREREQQLSSLQKTLREERDANCVRERESDRQMISLQEDIASTSERCRSLKVALKSQMLQEYYQGSNIAEMRDRLEDTRAEVVTAHMAREQMVQTHRAEMLRLTVELDRFRLRALVAEEKVDTMNQEVRESKREGQKQLERENNHLTVEVEALRLRAQTAQARADRLQRDLETANAAAETDTESCIAM</sequence>
<organism evidence="3 4">
    <name type="scientific">Kipferlia bialata</name>
    <dbReference type="NCBI Taxonomy" id="797122"/>
    <lineage>
        <taxon>Eukaryota</taxon>
        <taxon>Metamonada</taxon>
        <taxon>Carpediemonas-like organisms</taxon>
        <taxon>Kipferlia</taxon>
    </lineage>
</organism>
<comment type="caution">
    <text evidence="3">The sequence shown here is derived from an EMBL/GenBank/DDBJ whole genome shotgun (WGS) entry which is preliminary data.</text>
</comment>
<keyword evidence="4" id="KW-1185">Reference proteome</keyword>
<evidence type="ECO:0000256" key="1">
    <source>
        <dbReference type="SAM" id="Coils"/>
    </source>
</evidence>
<dbReference type="AlphaFoldDB" id="A0A9K3CSA3"/>
<evidence type="ECO:0000256" key="2">
    <source>
        <dbReference type="SAM" id="MobiDB-lite"/>
    </source>
</evidence>
<dbReference type="Proteomes" id="UP000265618">
    <property type="component" value="Unassembled WGS sequence"/>
</dbReference>
<feature type="compositionally biased region" description="Basic and acidic residues" evidence="2">
    <location>
        <begin position="788"/>
        <end position="802"/>
    </location>
</feature>
<evidence type="ECO:0000313" key="4">
    <source>
        <dbReference type="Proteomes" id="UP000265618"/>
    </source>
</evidence>
<protein>
    <submittedName>
        <fullName evidence="3">Uncharacterized protein</fullName>
    </submittedName>
</protein>
<accession>A0A9K3CSA3</accession>
<dbReference type="EMBL" id="BDIP01000669">
    <property type="protein sequence ID" value="GIQ82353.1"/>
    <property type="molecule type" value="Genomic_DNA"/>
</dbReference>
<feature type="compositionally biased region" description="Polar residues" evidence="2">
    <location>
        <begin position="593"/>
        <end position="615"/>
    </location>
</feature>
<feature type="coiled-coil region" evidence="1">
    <location>
        <begin position="903"/>
        <end position="973"/>
    </location>
</feature>
<keyword evidence="1" id="KW-0175">Coiled coil</keyword>
<name>A0A9K3CSA3_9EUKA</name>
<feature type="region of interest" description="Disordered" evidence="2">
    <location>
        <begin position="1"/>
        <end position="66"/>
    </location>
</feature>
<feature type="region of interest" description="Disordered" evidence="2">
    <location>
        <begin position="788"/>
        <end position="822"/>
    </location>
</feature>
<reference evidence="3 4" key="1">
    <citation type="journal article" date="2018" name="PLoS ONE">
        <title>The draft genome of Kipferlia bialata reveals reductive genome evolution in fornicate parasites.</title>
        <authorList>
            <person name="Tanifuji G."/>
            <person name="Takabayashi S."/>
            <person name="Kume K."/>
            <person name="Takagi M."/>
            <person name="Nakayama T."/>
            <person name="Kamikawa R."/>
            <person name="Inagaki Y."/>
            <person name="Hashimoto T."/>
        </authorList>
    </citation>
    <scope>NUCLEOTIDE SEQUENCE [LARGE SCALE GENOMIC DNA]</scope>
    <source>
        <strain evidence="3">NY0173</strain>
    </source>
</reference>
<gene>
    <name evidence="3" type="ORF">KIPB_003472</name>
</gene>
<feature type="compositionally biased region" description="Basic and acidic residues" evidence="2">
    <location>
        <begin position="520"/>
        <end position="532"/>
    </location>
</feature>
<evidence type="ECO:0000313" key="3">
    <source>
        <dbReference type="EMBL" id="GIQ82353.1"/>
    </source>
</evidence>